<dbReference type="FunFam" id="3.40.50.300:FF:000640">
    <property type="entry name" value="MoxR family ATPase"/>
    <property type="match status" value="1"/>
</dbReference>
<evidence type="ECO:0000259" key="4">
    <source>
        <dbReference type="Pfam" id="PF07726"/>
    </source>
</evidence>
<evidence type="ECO:0000313" key="7">
    <source>
        <dbReference type="Proteomes" id="UP000823886"/>
    </source>
</evidence>
<dbReference type="InterPro" id="IPR041628">
    <property type="entry name" value="ChlI/MoxR_AAA_lid"/>
</dbReference>
<dbReference type="PANTHER" id="PTHR42759">
    <property type="entry name" value="MOXR FAMILY PROTEIN"/>
    <property type="match status" value="1"/>
</dbReference>
<dbReference type="InterPro" id="IPR011703">
    <property type="entry name" value="ATPase_AAA-3"/>
</dbReference>
<dbReference type="PIRSF" id="PIRSF002849">
    <property type="entry name" value="AAA_ATPase_chaperone_MoxR_prd"/>
    <property type="match status" value="1"/>
</dbReference>
<name>A0A9D2TD72_9FIRM</name>
<dbReference type="PANTHER" id="PTHR42759:SF5">
    <property type="entry name" value="METHANOL DEHYDROGENASE REGULATOR"/>
    <property type="match status" value="1"/>
</dbReference>
<feature type="domain" description="ChlI/MoxR AAA lid" evidence="5">
    <location>
        <begin position="228"/>
        <end position="290"/>
    </location>
</feature>
<evidence type="ECO:0000256" key="2">
    <source>
        <dbReference type="ARBA" id="ARBA00022840"/>
    </source>
</evidence>
<dbReference type="Pfam" id="PF17863">
    <property type="entry name" value="AAA_lid_2"/>
    <property type="match status" value="1"/>
</dbReference>
<dbReference type="GO" id="GO:0016887">
    <property type="term" value="F:ATP hydrolysis activity"/>
    <property type="evidence" value="ECO:0007669"/>
    <property type="project" value="InterPro"/>
</dbReference>
<feature type="domain" description="ATPase AAA-3" evidence="4">
    <location>
        <begin position="36"/>
        <end position="166"/>
    </location>
</feature>
<evidence type="ECO:0000256" key="3">
    <source>
        <dbReference type="ARBA" id="ARBA00061607"/>
    </source>
</evidence>
<dbReference type="SUPFAM" id="SSF52540">
    <property type="entry name" value="P-loop containing nucleoside triphosphate hydrolases"/>
    <property type="match status" value="1"/>
</dbReference>
<dbReference type="Pfam" id="PF07726">
    <property type="entry name" value="AAA_3"/>
    <property type="match status" value="1"/>
</dbReference>
<comment type="caution">
    <text evidence="6">The sequence shown here is derived from an EMBL/GenBank/DDBJ whole genome shotgun (WGS) entry which is preliminary data.</text>
</comment>
<keyword evidence="1" id="KW-0547">Nucleotide-binding</keyword>
<gene>
    <name evidence="6" type="ORF">H9753_11280</name>
</gene>
<evidence type="ECO:0000256" key="1">
    <source>
        <dbReference type="ARBA" id="ARBA00022741"/>
    </source>
</evidence>
<dbReference type="CDD" id="cd00009">
    <property type="entry name" value="AAA"/>
    <property type="match status" value="1"/>
</dbReference>
<dbReference type="Gene3D" id="1.10.8.80">
    <property type="entry name" value="Magnesium chelatase subunit I, C-Terminal domain"/>
    <property type="match status" value="1"/>
</dbReference>
<dbReference type="InterPro" id="IPR050764">
    <property type="entry name" value="CbbQ/NirQ/NorQ/GpvN"/>
</dbReference>
<dbReference type="Gene3D" id="3.40.50.300">
    <property type="entry name" value="P-loop containing nucleotide triphosphate hydrolases"/>
    <property type="match status" value="1"/>
</dbReference>
<comment type="similarity">
    <text evidence="3">Belongs to the MoxR family.</text>
</comment>
<dbReference type="InterPro" id="IPR027417">
    <property type="entry name" value="P-loop_NTPase"/>
</dbReference>
<organism evidence="6 7">
    <name type="scientific">Candidatus Blautia merdavium</name>
    <dbReference type="NCBI Taxonomy" id="2838494"/>
    <lineage>
        <taxon>Bacteria</taxon>
        <taxon>Bacillati</taxon>
        <taxon>Bacillota</taxon>
        <taxon>Clostridia</taxon>
        <taxon>Lachnospirales</taxon>
        <taxon>Lachnospiraceae</taxon>
        <taxon>Blautia</taxon>
    </lineage>
</organism>
<protein>
    <submittedName>
        <fullName evidence="6">MoxR family ATPase</fullName>
    </submittedName>
</protein>
<accession>A0A9D2TD72</accession>
<proteinExistence type="inferred from homology"/>
<reference evidence="6" key="2">
    <citation type="submission" date="2021-04" db="EMBL/GenBank/DDBJ databases">
        <authorList>
            <person name="Gilroy R."/>
        </authorList>
    </citation>
    <scope>NUCLEOTIDE SEQUENCE</scope>
    <source>
        <strain evidence="6">ChiBcec2-3848</strain>
    </source>
</reference>
<reference evidence="6" key="1">
    <citation type="journal article" date="2021" name="PeerJ">
        <title>Extensive microbial diversity within the chicken gut microbiome revealed by metagenomics and culture.</title>
        <authorList>
            <person name="Gilroy R."/>
            <person name="Ravi A."/>
            <person name="Getino M."/>
            <person name="Pursley I."/>
            <person name="Horton D.L."/>
            <person name="Alikhan N.F."/>
            <person name="Baker D."/>
            <person name="Gharbi K."/>
            <person name="Hall N."/>
            <person name="Watson M."/>
            <person name="Adriaenssens E.M."/>
            <person name="Foster-Nyarko E."/>
            <person name="Jarju S."/>
            <person name="Secka A."/>
            <person name="Antonio M."/>
            <person name="Oren A."/>
            <person name="Chaudhuri R.R."/>
            <person name="La Ragione R."/>
            <person name="Hildebrand F."/>
            <person name="Pallen M.J."/>
        </authorList>
    </citation>
    <scope>NUCLEOTIDE SEQUENCE</scope>
    <source>
        <strain evidence="6">ChiBcec2-3848</strain>
    </source>
</reference>
<sequence length="312" mass="34649">MNENILKKAGDNIEKVIVGKRKVIDLILTALVEGGHVLLEDVPGTGKTKLAKALARSVDCRFSRVQFTPDLLPSDVTGLNYYDQKKGEFVFREGPAFTNILLGDEINRAAPRTQSSLLECMEEGQITTDGVTRKLEEPFFVIATQNPIENAGTFPLPEAQMDRFLMRLSLGMPTKEEELAILERFDKADPLLELEPVCSSEELKKAQKEFREVSVHPELQEYLLELVRATRENGEILGGVSPRGSIAFFQSAKAYAYVQGRTYVVPEDIKTLAVPVLAHRLILGTGAGREKELIEKILGQVPVPTEDWGNGR</sequence>
<evidence type="ECO:0000259" key="5">
    <source>
        <dbReference type="Pfam" id="PF17863"/>
    </source>
</evidence>
<evidence type="ECO:0000313" key="6">
    <source>
        <dbReference type="EMBL" id="HJC64182.1"/>
    </source>
</evidence>
<dbReference type="GO" id="GO:0005524">
    <property type="term" value="F:ATP binding"/>
    <property type="evidence" value="ECO:0007669"/>
    <property type="project" value="UniProtKB-KW"/>
</dbReference>
<dbReference type="AlphaFoldDB" id="A0A9D2TD72"/>
<dbReference type="Proteomes" id="UP000823886">
    <property type="component" value="Unassembled WGS sequence"/>
</dbReference>
<dbReference type="EMBL" id="DWVZ01000150">
    <property type="protein sequence ID" value="HJC64182.1"/>
    <property type="molecule type" value="Genomic_DNA"/>
</dbReference>
<keyword evidence="2" id="KW-0067">ATP-binding</keyword>